<protein>
    <submittedName>
        <fullName evidence="1">11570_t:CDS:1</fullName>
    </submittedName>
</protein>
<evidence type="ECO:0000313" key="1">
    <source>
        <dbReference type="EMBL" id="CAG8645978.1"/>
    </source>
</evidence>
<dbReference type="Proteomes" id="UP000789860">
    <property type="component" value="Unassembled WGS sequence"/>
</dbReference>
<organism evidence="1 2">
    <name type="scientific">Scutellospora calospora</name>
    <dbReference type="NCBI Taxonomy" id="85575"/>
    <lineage>
        <taxon>Eukaryota</taxon>
        <taxon>Fungi</taxon>
        <taxon>Fungi incertae sedis</taxon>
        <taxon>Mucoromycota</taxon>
        <taxon>Glomeromycotina</taxon>
        <taxon>Glomeromycetes</taxon>
        <taxon>Diversisporales</taxon>
        <taxon>Gigasporaceae</taxon>
        <taxon>Scutellospora</taxon>
    </lineage>
</organism>
<feature type="non-terminal residue" evidence="1">
    <location>
        <position position="93"/>
    </location>
</feature>
<evidence type="ECO:0000313" key="2">
    <source>
        <dbReference type="Proteomes" id="UP000789860"/>
    </source>
</evidence>
<gene>
    <name evidence="1" type="ORF">SCALOS_LOCUS8491</name>
</gene>
<dbReference type="EMBL" id="CAJVPM010022639">
    <property type="protein sequence ID" value="CAG8645978.1"/>
    <property type="molecule type" value="Genomic_DNA"/>
</dbReference>
<accession>A0ACA9NG31</accession>
<name>A0ACA9NG31_9GLOM</name>
<sequence length="93" mass="11218">MLLGDILIEIFSQLYDMDESLFSCVMVCRIWAKIAIPILCQNPFKYWKDNPNIDSLKEIIYYKLKDEQDILKMHFLVKDKFIPLFSYLKYVKE</sequence>
<comment type="caution">
    <text evidence="1">The sequence shown here is derived from an EMBL/GenBank/DDBJ whole genome shotgun (WGS) entry which is preliminary data.</text>
</comment>
<reference evidence="1" key="1">
    <citation type="submission" date="2021-06" db="EMBL/GenBank/DDBJ databases">
        <authorList>
            <person name="Kallberg Y."/>
            <person name="Tangrot J."/>
            <person name="Rosling A."/>
        </authorList>
    </citation>
    <scope>NUCLEOTIDE SEQUENCE</scope>
    <source>
        <strain evidence="1">AU212A</strain>
    </source>
</reference>
<proteinExistence type="predicted"/>
<keyword evidence="2" id="KW-1185">Reference proteome</keyword>